<dbReference type="Pfam" id="PF13302">
    <property type="entry name" value="Acetyltransf_3"/>
    <property type="match status" value="1"/>
</dbReference>
<feature type="domain" description="N-acetyltransferase" evidence="4">
    <location>
        <begin position="10"/>
        <end position="153"/>
    </location>
</feature>
<dbReference type="InterPro" id="IPR051531">
    <property type="entry name" value="N-acetyltransferase"/>
</dbReference>
<dbReference type="InterPro" id="IPR016181">
    <property type="entry name" value="Acyl_CoA_acyltransferase"/>
</dbReference>
<evidence type="ECO:0000256" key="2">
    <source>
        <dbReference type="ARBA" id="ARBA00023315"/>
    </source>
</evidence>
<accession>A0A927HEC2</accession>
<dbReference type="EMBL" id="JACTAG010000001">
    <property type="protein sequence ID" value="MBD3663233.1"/>
    <property type="molecule type" value="Genomic_DNA"/>
</dbReference>
<gene>
    <name evidence="5" type="ORF">H9Q16_04810</name>
</gene>
<dbReference type="AlphaFoldDB" id="A0A927HEC2"/>
<evidence type="ECO:0000313" key="6">
    <source>
        <dbReference type="Proteomes" id="UP000635142"/>
    </source>
</evidence>
<dbReference type="PANTHER" id="PTHR43792:SF8">
    <property type="entry name" value="[RIBOSOMAL PROTEIN US5]-ALANINE N-ACETYLTRANSFERASE"/>
    <property type="match status" value="1"/>
</dbReference>
<reference evidence="5" key="1">
    <citation type="submission" date="2020-08" db="EMBL/GenBank/DDBJ databases">
        <title>Sulfitobacter aestuariivivens sp. nov., isolated from a tidal flat.</title>
        <authorList>
            <person name="Park S."/>
            <person name="Yoon J.-H."/>
        </authorList>
    </citation>
    <scope>NUCLEOTIDE SEQUENCE</scope>
    <source>
        <strain evidence="5">TSTF-M16</strain>
    </source>
</reference>
<evidence type="ECO:0000259" key="4">
    <source>
        <dbReference type="PROSITE" id="PS51186"/>
    </source>
</evidence>
<organism evidence="5 6">
    <name type="scientific">Sulfitobacter aestuariivivens</name>
    <dbReference type="NCBI Taxonomy" id="2766981"/>
    <lineage>
        <taxon>Bacteria</taxon>
        <taxon>Pseudomonadati</taxon>
        <taxon>Pseudomonadota</taxon>
        <taxon>Alphaproteobacteria</taxon>
        <taxon>Rhodobacterales</taxon>
        <taxon>Roseobacteraceae</taxon>
        <taxon>Sulfitobacter</taxon>
    </lineage>
</organism>
<sequence length="166" mass="18170">MTETIHTRRLTLRPIAPDDAPQITALIGDYDVARWLTLVPHPYALSDAQTFISNIRNLGQHWAIVADASLIGVVSIRSELGYWLGKPYWGRGYMTEAASAVVSDHFDETSAPLNSGFHLGNAASAQVLRKLGFVAGGTRTAFSSASKEEVTIQEMTLTRADWQARP</sequence>
<proteinExistence type="inferred from homology"/>
<evidence type="ECO:0000256" key="1">
    <source>
        <dbReference type="ARBA" id="ARBA00022679"/>
    </source>
</evidence>
<dbReference type="PROSITE" id="PS51186">
    <property type="entry name" value="GNAT"/>
    <property type="match status" value="1"/>
</dbReference>
<keyword evidence="2" id="KW-0012">Acyltransferase</keyword>
<dbReference type="SUPFAM" id="SSF55729">
    <property type="entry name" value="Acyl-CoA N-acyltransferases (Nat)"/>
    <property type="match status" value="1"/>
</dbReference>
<comment type="similarity">
    <text evidence="3">Belongs to the acetyltransferase family. RimJ subfamily.</text>
</comment>
<evidence type="ECO:0000256" key="3">
    <source>
        <dbReference type="ARBA" id="ARBA00038502"/>
    </source>
</evidence>
<dbReference type="RefSeq" id="WP_191074209.1">
    <property type="nucleotide sequence ID" value="NZ_JACTAG010000001.1"/>
</dbReference>
<keyword evidence="1" id="KW-0808">Transferase</keyword>
<keyword evidence="6" id="KW-1185">Reference proteome</keyword>
<dbReference type="PANTHER" id="PTHR43792">
    <property type="entry name" value="GNAT FAMILY, PUTATIVE (AFU_ORTHOLOGUE AFUA_3G00765)-RELATED-RELATED"/>
    <property type="match status" value="1"/>
</dbReference>
<dbReference type="GO" id="GO:0016747">
    <property type="term" value="F:acyltransferase activity, transferring groups other than amino-acyl groups"/>
    <property type="evidence" value="ECO:0007669"/>
    <property type="project" value="InterPro"/>
</dbReference>
<dbReference type="Gene3D" id="3.40.630.30">
    <property type="match status" value="1"/>
</dbReference>
<dbReference type="InterPro" id="IPR000182">
    <property type="entry name" value="GNAT_dom"/>
</dbReference>
<dbReference type="Proteomes" id="UP000635142">
    <property type="component" value="Unassembled WGS sequence"/>
</dbReference>
<comment type="caution">
    <text evidence="5">The sequence shown here is derived from an EMBL/GenBank/DDBJ whole genome shotgun (WGS) entry which is preliminary data.</text>
</comment>
<evidence type="ECO:0000313" key="5">
    <source>
        <dbReference type="EMBL" id="MBD3663233.1"/>
    </source>
</evidence>
<protein>
    <submittedName>
        <fullName evidence="5">GNAT family N-acetyltransferase</fullName>
    </submittedName>
</protein>
<name>A0A927HEC2_9RHOB</name>